<feature type="transmembrane region" description="Helical" evidence="7">
    <location>
        <begin position="394"/>
        <end position="412"/>
    </location>
</feature>
<evidence type="ECO:0000256" key="3">
    <source>
        <dbReference type="ARBA" id="ARBA00022519"/>
    </source>
</evidence>
<dbReference type="Pfam" id="PF06808">
    <property type="entry name" value="DctM"/>
    <property type="match status" value="1"/>
</dbReference>
<keyword evidence="3" id="KW-0997">Cell inner membrane</keyword>
<keyword evidence="10" id="KW-1185">Reference proteome</keyword>
<sequence length="424" mass="45154">MLWVFLVALFAALAAGVPVAFALMLCSVALMVSMNMLDSQIVAQNLINGANNFALMAIPFFILAGELMNRGGMSKRIVQFAMTLVGHVRGGLGYVVIIASVLFAGLSGSAVADTAALGAILIPMMVERGYDKKVPTAIVSSAGIIAPIIPPSIPMILFGVVSGVSITQLFMGGIVPGLLIAIGLMLVWTYMSRRETAELPPRKSVKEILIATKEAGWALLMPVIIIGGLRGGVFTPTEAGVIAVFYALFVGMFVYRNIGPRQLYDALIRSAKTTSVVMFVASAAIVSAWMITVANVPQEMTELLNPLIDSPLLLLLFINLLLLAVGMVMDLTPTILILTPVLMPIVKAAGIDPVYFGIIMVINLCIGLITPPVGTVLYVGCGISRISIGELVKGLWPFMLVEIAILLLLVFFPQIVTVPLEWLT</sequence>
<feature type="transmembrane region" description="Helical" evidence="7">
    <location>
        <begin position="138"/>
        <end position="160"/>
    </location>
</feature>
<evidence type="ECO:0000256" key="4">
    <source>
        <dbReference type="ARBA" id="ARBA00022692"/>
    </source>
</evidence>
<feature type="transmembrane region" description="Helical" evidence="7">
    <location>
        <begin position="109"/>
        <end position="126"/>
    </location>
</feature>
<evidence type="ECO:0000256" key="6">
    <source>
        <dbReference type="ARBA" id="ARBA00023136"/>
    </source>
</evidence>
<keyword evidence="4 7" id="KW-0812">Transmembrane</keyword>
<keyword evidence="5 7" id="KW-1133">Transmembrane helix</keyword>
<feature type="transmembrane region" description="Helical" evidence="7">
    <location>
        <begin position="166"/>
        <end position="188"/>
    </location>
</feature>
<dbReference type="AlphaFoldDB" id="A0A2T0LEM4"/>
<feature type="transmembrane region" description="Helical" evidence="7">
    <location>
        <begin position="208"/>
        <end position="227"/>
    </location>
</feature>
<dbReference type="GO" id="GO:0022857">
    <property type="term" value="F:transmembrane transporter activity"/>
    <property type="evidence" value="ECO:0007669"/>
    <property type="project" value="TreeGrafter"/>
</dbReference>
<feature type="transmembrane region" description="Helical" evidence="7">
    <location>
        <begin position="239"/>
        <end position="255"/>
    </location>
</feature>
<name>A0A2T0LEM4_9BACL</name>
<dbReference type="InterPro" id="IPR004681">
    <property type="entry name" value="TRAP_DctM"/>
</dbReference>
<evidence type="ECO:0000256" key="5">
    <source>
        <dbReference type="ARBA" id="ARBA00022989"/>
    </source>
</evidence>
<gene>
    <name evidence="9" type="ORF">CLV97_11254</name>
</gene>
<accession>A0A2T0LEM4</accession>
<evidence type="ECO:0000256" key="2">
    <source>
        <dbReference type="ARBA" id="ARBA00022475"/>
    </source>
</evidence>
<dbReference type="OrthoDB" id="9785600at2"/>
<dbReference type="GO" id="GO:0005886">
    <property type="term" value="C:plasma membrane"/>
    <property type="evidence" value="ECO:0007669"/>
    <property type="project" value="UniProtKB-SubCell"/>
</dbReference>
<dbReference type="NCBIfam" id="TIGR00786">
    <property type="entry name" value="dctM"/>
    <property type="match status" value="1"/>
</dbReference>
<feature type="transmembrane region" description="Helical" evidence="7">
    <location>
        <begin position="77"/>
        <end position="103"/>
    </location>
</feature>
<dbReference type="PANTHER" id="PTHR33362">
    <property type="entry name" value="SIALIC ACID TRAP TRANSPORTER PERMEASE PROTEIN SIAT-RELATED"/>
    <property type="match status" value="1"/>
</dbReference>
<comment type="subcellular location">
    <subcellularLocation>
        <location evidence="1">Cell inner membrane</location>
        <topology evidence="1">Multi-pass membrane protein</topology>
    </subcellularLocation>
</comment>
<dbReference type="PANTHER" id="PTHR33362:SF4">
    <property type="entry name" value="2,3-DIKETO-L-GULONATE TRAP TRANSPORTER LARGE PERMEASE PROTEIN YIAN"/>
    <property type="match status" value="1"/>
</dbReference>
<dbReference type="InterPro" id="IPR010656">
    <property type="entry name" value="DctM"/>
</dbReference>
<dbReference type="RefSeq" id="WP_106345187.1">
    <property type="nucleotide sequence ID" value="NZ_PVNE01000012.1"/>
</dbReference>
<evidence type="ECO:0000256" key="7">
    <source>
        <dbReference type="SAM" id="Phobius"/>
    </source>
</evidence>
<reference evidence="9 10" key="1">
    <citation type="submission" date="2018-03" db="EMBL/GenBank/DDBJ databases">
        <title>Genomic Encyclopedia of Archaeal and Bacterial Type Strains, Phase II (KMG-II): from individual species to whole genera.</title>
        <authorList>
            <person name="Goeker M."/>
        </authorList>
    </citation>
    <scope>NUCLEOTIDE SEQUENCE [LARGE SCALE GENOMIC DNA]</scope>
    <source>
        <strain evidence="9 10">DSM 44946</strain>
    </source>
</reference>
<feature type="transmembrane region" description="Helical" evidence="7">
    <location>
        <begin position="276"/>
        <end position="294"/>
    </location>
</feature>
<comment type="caution">
    <text evidence="9">The sequence shown here is derived from an EMBL/GenBank/DDBJ whole genome shotgun (WGS) entry which is preliminary data.</text>
</comment>
<feature type="transmembrane region" description="Helical" evidence="7">
    <location>
        <begin position="314"/>
        <end position="342"/>
    </location>
</feature>
<keyword evidence="6 7" id="KW-0472">Membrane</keyword>
<dbReference type="EMBL" id="PVNE01000012">
    <property type="protein sequence ID" value="PRX40576.1"/>
    <property type="molecule type" value="Genomic_DNA"/>
</dbReference>
<evidence type="ECO:0000256" key="1">
    <source>
        <dbReference type="ARBA" id="ARBA00004429"/>
    </source>
</evidence>
<dbReference type="Proteomes" id="UP000237797">
    <property type="component" value="Unassembled WGS sequence"/>
</dbReference>
<proteinExistence type="predicted"/>
<keyword evidence="2" id="KW-1003">Cell membrane</keyword>
<feature type="domain" description="TRAP C4-dicarboxylate transport system permease DctM subunit" evidence="8">
    <location>
        <begin position="6"/>
        <end position="415"/>
    </location>
</feature>
<organism evidence="9 10">
    <name type="scientific">Planifilum fimeticola</name>
    <dbReference type="NCBI Taxonomy" id="201975"/>
    <lineage>
        <taxon>Bacteria</taxon>
        <taxon>Bacillati</taxon>
        <taxon>Bacillota</taxon>
        <taxon>Bacilli</taxon>
        <taxon>Bacillales</taxon>
        <taxon>Thermoactinomycetaceae</taxon>
        <taxon>Planifilum</taxon>
    </lineage>
</organism>
<feature type="transmembrane region" description="Helical" evidence="7">
    <location>
        <begin position="46"/>
        <end position="65"/>
    </location>
</feature>
<protein>
    <submittedName>
        <fullName evidence="9">Tripartite ATP-independent transporter DctM subunit</fullName>
    </submittedName>
</protein>
<dbReference type="PIRSF" id="PIRSF006066">
    <property type="entry name" value="HI0050"/>
    <property type="match status" value="1"/>
</dbReference>
<feature type="transmembrane region" description="Helical" evidence="7">
    <location>
        <begin position="354"/>
        <end position="374"/>
    </location>
</feature>
<evidence type="ECO:0000259" key="8">
    <source>
        <dbReference type="Pfam" id="PF06808"/>
    </source>
</evidence>
<evidence type="ECO:0000313" key="10">
    <source>
        <dbReference type="Proteomes" id="UP000237797"/>
    </source>
</evidence>
<evidence type="ECO:0000313" key="9">
    <source>
        <dbReference type="EMBL" id="PRX40576.1"/>
    </source>
</evidence>